<dbReference type="Pfam" id="PF01636">
    <property type="entry name" value="APH"/>
    <property type="match status" value="1"/>
</dbReference>
<dbReference type="EMBL" id="JAGIYQ010000001">
    <property type="protein sequence ID" value="MBP0723898.1"/>
    <property type="molecule type" value="Genomic_DNA"/>
</dbReference>
<dbReference type="NCBIfam" id="TIGR02904">
    <property type="entry name" value="spore_ysxE"/>
    <property type="match status" value="1"/>
</dbReference>
<protein>
    <submittedName>
        <fullName evidence="2">Spore coat protein YsxE</fullName>
    </submittedName>
</protein>
<evidence type="ECO:0000313" key="2">
    <source>
        <dbReference type="EMBL" id="MBP0723898.1"/>
    </source>
</evidence>
<dbReference type="InterPro" id="IPR002575">
    <property type="entry name" value="Aminoglycoside_PTrfase"/>
</dbReference>
<reference evidence="2" key="1">
    <citation type="submission" date="2021-04" db="EMBL/GenBank/DDBJ databases">
        <title>Genome seq and assembly of Bacillus sp.</title>
        <authorList>
            <person name="Chhetri G."/>
        </authorList>
    </citation>
    <scope>NUCLEOTIDE SEQUENCE</scope>
    <source>
        <strain evidence="2">RG28</strain>
    </source>
</reference>
<proteinExistence type="predicted"/>
<dbReference type="InterPro" id="IPR014253">
    <property type="entry name" value="Spore_coat_YsxE"/>
</dbReference>
<name>A0A940NS52_9BACI</name>
<dbReference type="PANTHER" id="PTHR39179">
    <property type="entry name" value="SPORE COAT PROTEIN I"/>
    <property type="match status" value="1"/>
</dbReference>
<evidence type="ECO:0000259" key="1">
    <source>
        <dbReference type="Pfam" id="PF01636"/>
    </source>
</evidence>
<keyword evidence="2" id="KW-0946">Virion</keyword>
<evidence type="ECO:0000313" key="3">
    <source>
        <dbReference type="Proteomes" id="UP000682134"/>
    </source>
</evidence>
<dbReference type="AlphaFoldDB" id="A0A940NS52"/>
<keyword evidence="3" id="KW-1185">Reference proteome</keyword>
<dbReference type="Gene3D" id="3.30.200.20">
    <property type="entry name" value="Phosphorylase Kinase, domain 1"/>
    <property type="match status" value="1"/>
</dbReference>
<sequence>MNTTPKDEITLILEQYQIVPNYVEKVGKVIKIYTNQGVFALKEANPKKIYRYNIIENVRSLQDKGVRSVVPIYHTYSGDYVVEHNEKHYYLMPWIDGQDANSDENLHFQRMFTSLGKMHQKTQKEKKVDIDQLQGHYDKLTKRWSNEREILENFIDVAESNWYMSPYELSYCTFFHKIMSAHKFANDQLEKWITKMKETENTRIVMNHGSLSISHFLVNERGEGVFINLENAQETTPIQDLTNYYKQSFETYPIQQLERNNWLRTYEKNFPLREEEKLLFMSYMAYPTAIAKQIGPYMKRDEEISEKEKVKELLKSFWHINNIEFFISKIQEDLEKAQSIEV</sequence>
<dbReference type="PANTHER" id="PTHR39179:SF3">
    <property type="entry name" value="COTS-RELATED PROTEIN"/>
    <property type="match status" value="1"/>
</dbReference>
<keyword evidence="2" id="KW-0167">Capsid protein</keyword>
<dbReference type="InterPro" id="IPR011009">
    <property type="entry name" value="Kinase-like_dom_sf"/>
</dbReference>
<dbReference type="Proteomes" id="UP000682134">
    <property type="component" value="Unassembled WGS sequence"/>
</dbReference>
<dbReference type="Gene3D" id="3.90.1200.10">
    <property type="match status" value="1"/>
</dbReference>
<accession>A0A940NS52</accession>
<dbReference type="GO" id="GO:0042601">
    <property type="term" value="C:endospore-forming forespore"/>
    <property type="evidence" value="ECO:0007669"/>
    <property type="project" value="TreeGrafter"/>
</dbReference>
<gene>
    <name evidence="2" type="primary">ysxE</name>
    <name evidence="2" type="ORF">J5Y03_01710</name>
</gene>
<organism evidence="2 3">
    <name type="scientific">Gottfriedia endophytica</name>
    <dbReference type="NCBI Taxonomy" id="2820819"/>
    <lineage>
        <taxon>Bacteria</taxon>
        <taxon>Bacillati</taxon>
        <taxon>Bacillota</taxon>
        <taxon>Bacilli</taxon>
        <taxon>Bacillales</taxon>
        <taxon>Bacillaceae</taxon>
        <taxon>Gottfriedia</taxon>
    </lineage>
</organism>
<dbReference type="SUPFAM" id="SSF56112">
    <property type="entry name" value="Protein kinase-like (PK-like)"/>
    <property type="match status" value="1"/>
</dbReference>
<comment type="caution">
    <text evidence="2">The sequence shown here is derived from an EMBL/GenBank/DDBJ whole genome shotgun (WGS) entry which is preliminary data.</text>
</comment>
<dbReference type="RefSeq" id="WP_209401781.1">
    <property type="nucleotide sequence ID" value="NZ_JAGIYQ010000001.1"/>
</dbReference>
<feature type="domain" description="Aminoglycoside phosphotransferase" evidence="1">
    <location>
        <begin position="55"/>
        <end position="257"/>
    </location>
</feature>
<dbReference type="InterPro" id="IPR047175">
    <property type="entry name" value="CotS-like"/>
</dbReference>